<dbReference type="InterPro" id="IPR056411">
    <property type="entry name" value="CysS_C"/>
</dbReference>
<evidence type="ECO:0008006" key="6">
    <source>
        <dbReference type="Google" id="ProtNLM"/>
    </source>
</evidence>
<dbReference type="Pfam" id="PF23493">
    <property type="entry name" value="CysS_C"/>
    <property type="match status" value="1"/>
</dbReference>
<sequence>MQTRRSGAQRGAGSITVVHLSAADRWILLTVPPALGIALGYFVPAIAGWAAALPWFPLQGPLELIASIEQEWIVLLTAALGLIAGCWLASEAMKDSLAISVSDEEATLKIRHSAQSFPRSEVAAAFIEGKQLVLVGRTGVELAREPYDADPARAEQAFIRHGYAWSAAGDPFEGHYRLWVRNAPDLTPALNALLEARELALRGKEADAAREMKREAARLGLSVKDKGTMQYWRKA</sequence>
<organism evidence="4 5">
    <name type="scientific">Paenibacillus pasadenensis</name>
    <dbReference type="NCBI Taxonomy" id="217090"/>
    <lineage>
        <taxon>Bacteria</taxon>
        <taxon>Bacillati</taxon>
        <taxon>Bacillota</taxon>
        <taxon>Bacilli</taxon>
        <taxon>Bacillales</taxon>
        <taxon>Paenibacillaceae</taxon>
        <taxon>Paenibacillus</taxon>
    </lineage>
</organism>
<name>A0A2N5NAQ7_9BACL</name>
<protein>
    <recommendedName>
        <fullName evidence="6">DUF308 domain-containing protein</fullName>
    </recommendedName>
</protein>
<dbReference type="Proteomes" id="UP000234789">
    <property type="component" value="Unassembled WGS sequence"/>
</dbReference>
<feature type="transmembrane region" description="Helical" evidence="1">
    <location>
        <begin position="72"/>
        <end position="90"/>
    </location>
</feature>
<feature type="domain" description="YqeB PH" evidence="3">
    <location>
        <begin position="16"/>
        <end position="166"/>
    </location>
</feature>
<keyword evidence="1" id="KW-1133">Transmembrane helix</keyword>
<proteinExistence type="predicted"/>
<keyword evidence="1" id="KW-0472">Membrane</keyword>
<evidence type="ECO:0000313" key="4">
    <source>
        <dbReference type="EMBL" id="PLT47437.1"/>
    </source>
</evidence>
<evidence type="ECO:0000256" key="1">
    <source>
        <dbReference type="SAM" id="Phobius"/>
    </source>
</evidence>
<dbReference type="EMBL" id="NFEZ01000003">
    <property type="protein sequence ID" value="PLT47437.1"/>
    <property type="molecule type" value="Genomic_DNA"/>
</dbReference>
<dbReference type="RefSeq" id="WP_052333115.1">
    <property type="nucleotide sequence ID" value="NZ_BIMM01000076.1"/>
</dbReference>
<feature type="transmembrane region" description="Helical" evidence="1">
    <location>
        <begin position="26"/>
        <end position="52"/>
    </location>
</feature>
<dbReference type="InterPro" id="IPR057798">
    <property type="entry name" value="PH_YqeB"/>
</dbReference>
<reference evidence="4 5" key="1">
    <citation type="submission" date="2017-05" db="EMBL/GenBank/DDBJ databases">
        <title>Functional genome analysis of Paenibacillus pasadenensis strain R16: insights on endophytic life style and antifungal activity.</title>
        <authorList>
            <person name="Passera A."/>
            <person name="Marcolungo L."/>
            <person name="Casati P."/>
            <person name="Brasca M."/>
            <person name="Quaglino F."/>
            <person name="Delledonne M."/>
        </authorList>
    </citation>
    <scope>NUCLEOTIDE SEQUENCE [LARGE SCALE GENOMIC DNA]</scope>
    <source>
        <strain evidence="4 5">R16</strain>
    </source>
</reference>
<evidence type="ECO:0000259" key="3">
    <source>
        <dbReference type="Pfam" id="PF23494"/>
    </source>
</evidence>
<keyword evidence="5" id="KW-1185">Reference proteome</keyword>
<dbReference type="Pfam" id="PF23494">
    <property type="entry name" value="bPH_10"/>
    <property type="match status" value="1"/>
</dbReference>
<comment type="caution">
    <text evidence="4">The sequence shown here is derived from an EMBL/GenBank/DDBJ whole genome shotgun (WGS) entry which is preliminary data.</text>
</comment>
<dbReference type="OrthoDB" id="5145029at2"/>
<dbReference type="AlphaFoldDB" id="A0A2N5NAQ7"/>
<evidence type="ECO:0000313" key="5">
    <source>
        <dbReference type="Proteomes" id="UP000234789"/>
    </source>
</evidence>
<gene>
    <name evidence="4" type="ORF">B8V81_1661</name>
</gene>
<feature type="domain" description="Cysteinyl-tRNA ligase anticodon binding" evidence="2">
    <location>
        <begin position="184"/>
        <end position="233"/>
    </location>
</feature>
<keyword evidence="1" id="KW-0812">Transmembrane</keyword>
<evidence type="ECO:0000259" key="2">
    <source>
        <dbReference type="Pfam" id="PF23493"/>
    </source>
</evidence>
<accession>A0A2N5NAQ7</accession>